<dbReference type="Proteomes" id="UP000824469">
    <property type="component" value="Unassembled WGS sequence"/>
</dbReference>
<feature type="non-terminal residue" evidence="2">
    <location>
        <position position="1"/>
    </location>
</feature>
<organism evidence="2 3">
    <name type="scientific">Taxus chinensis</name>
    <name type="common">Chinese yew</name>
    <name type="synonym">Taxus wallichiana var. chinensis</name>
    <dbReference type="NCBI Taxonomy" id="29808"/>
    <lineage>
        <taxon>Eukaryota</taxon>
        <taxon>Viridiplantae</taxon>
        <taxon>Streptophyta</taxon>
        <taxon>Embryophyta</taxon>
        <taxon>Tracheophyta</taxon>
        <taxon>Spermatophyta</taxon>
        <taxon>Pinopsida</taxon>
        <taxon>Pinidae</taxon>
        <taxon>Conifers II</taxon>
        <taxon>Cupressales</taxon>
        <taxon>Taxaceae</taxon>
        <taxon>Taxus</taxon>
    </lineage>
</organism>
<accession>A0AA38L9M9</accession>
<evidence type="ECO:0000256" key="1">
    <source>
        <dbReference type="SAM" id="MobiDB-lite"/>
    </source>
</evidence>
<feature type="region of interest" description="Disordered" evidence="1">
    <location>
        <begin position="105"/>
        <end position="126"/>
    </location>
</feature>
<proteinExistence type="predicted"/>
<keyword evidence="3" id="KW-1185">Reference proteome</keyword>
<comment type="caution">
    <text evidence="2">The sequence shown here is derived from an EMBL/GenBank/DDBJ whole genome shotgun (WGS) entry which is preliminary data.</text>
</comment>
<feature type="non-terminal residue" evidence="2">
    <location>
        <position position="174"/>
    </location>
</feature>
<gene>
    <name evidence="2" type="ORF">KI387_028360</name>
</gene>
<feature type="region of interest" description="Disordered" evidence="1">
    <location>
        <begin position="48"/>
        <end position="89"/>
    </location>
</feature>
<reference evidence="2 3" key="1">
    <citation type="journal article" date="2021" name="Nat. Plants">
        <title>The Taxus genome provides insights into paclitaxel biosynthesis.</title>
        <authorList>
            <person name="Xiong X."/>
            <person name="Gou J."/>
            <person name="Liao Q."/>
            <person name="Li Y."/>
            <person name="Zhou Q."/>
            <person name="Bi G."/>
            <person name="Li C."/>
            <person name="Du R."/>
            <person name="Wang X."/>
            <person name="Sun T."/>
            <person name="Guo L."/>
            <person name="Liang H."/>
            <person name="Lu P."/>
            <person name="Wu Y."/>
            <person name="Zhang Z."/>
            <person name="Ro D.K."/>
            <person name="Shang Y."/>
            <person name="Huang S."/>
            <person name="Yan J."/>
        </authorList>
    </citation>
    <scope>NUCLEOTIDE SEQUENCE [LARGE SCALE GENOMIC DNA]</scope>
    <source>
        <strain evidence="2">Ta-2019</strain>
    </source>
</reference>
<dbReference type="AlphaFoldDB" id="A0AA38L9M9"/>
<dbReference type="EMBL" id="JAHRHJ020000006">
    <property type="protein sequence ID" value="KAH9313325.1"/>
    <property type="molecule type" value="Genomic_DNA"/>
</dbReference>
<feature type="region of interest" description="Disordered" evidence="1">
    <location>
        <begin position="141"/>
        <end position="174"/>
    </location>
</feature>
<evidence type="ECO:0000313" key="3">
    <source>
        <dbReference type="Proteomes" id="UP000824469"/>
    </source>
</evidence>
<protein>
    <submittedName>
        <fullName evidence="2">Uncharacterized protein</fullName>
    </submittedName>
</protein>
<name>A0AA38L9M9_TAXCH</name>
<sequence>LIYLELNPKMDNNKYVENEFVLPRPPKRKHTMENVPAPKPTYVIEVDDEEEDEDSGGLDHISKSNPTNRVDIEHMGTPPHAHEEDEELDVEEFQGECHFKRVFKRTRKQGMGTPHLMMRSPQLSPQKEAIENKIRKLKLNDEVEESTESTLDTNVQLEYVEEPKDEDLKDEEEG</sequence>
<evidence type="ECO:0000313" key="2">
    <source>
        <dbReference type="EMBL" id="KAH9313325.1"/>
    </source>
</evidence>
<feature type="compositionally biased region" description="Acidic residues" evidence="1">
    <location>
        <begin position="159"/>
        <end position="174"/>
    </location>
</feature>